<keyword evidence="1" id="KW-1133">Transmembrane helix</keyword>
<name>A0ABN2KFE7_9ACTN</name>
<gene>
    <name evidence="2" type="ORF">GCM10009681_27380</name>
</gene>
<organism evidence="2 3">
    <name type="scientific">Luedemannella helvata</name>
    <dbReference type="NCBI Taxonomy" id="349315"/>
    <lineage>
        <taxon>Bacteria</taxon>
        <taxon>Bacillati</taxon>
        <taxon>Actinomycetota</taxon>
        <taxon>Actinomycetes</taxon>
        <taxon>Micromonosporales</taxon>
        <taxon>Micromonosporaceae</taxon>
        <taxon>Luedemannella</taxon>
    </lineage>
</organism>
<keyword evidence="1" id="KW-0812">Transmembrane</keyword>
<protein>
    <submittedName>
        <fullName evidence="2">Uncharacterized protein</fullName>
    </submittedName>
</protein>
<sequence length="189" mass="19496">MAPNAKAPVGEWDGAATLDPTVQREGPAVADDQDADLRVPAGVPGTLALGAAVAIITRPLLWIMSLGTMGAVLGGVDVLLLKAGIGLPVLVFVEGLILVVSAAAAVAGAVAVRSGNPATVRVIERLGLAYLIGTAFYMVTVLLWVILFLVEGGFSIAPFLFMILPLATNAYLLVLAQRVIRACRDTLSP</sequence>
<accession>A0ABN2KFE7</accession>
<comment type="caution">
    <text evidence="2">The sequence shown here is derived from an EMBL/GenBank/DDBJ whole genome shotgun (WGS) entry which is preliminary data.</text>
</comment>
<dbReference type="EMBL" id="BAAALS010000011">
    <property type="protein sequence ID" value="GAA1754711.1"/>
    <property type="molecule type" value="Genomic_DNA"/>
</dbReference>
<keyword evidence="1" id="KW-0472">Membrane</keyword>
<feature type="transmembrane region" description="Helical" evidence="1">
    <location>
        <begin position="60"/>
        <end position="81"/>
    </location>
</feature>
<evidence type="ECO:0000256" key="1">
    <source>
        <dbReference type="SAM" id="Phobius"/>
    </source>
</evidence>
<feature type="transmembrane region" description="Helical" evidence="1">
    <location>
        <begin position="156"/>
        <end position="176"/>
    </location>
</feature>
<feature type="transmembrane region" description="Helical" evidence="1">
    <location>
        <begin position="87"/>
        <end position="112"/>
    </location>
</feature>
<keyword evidence="3" id="KW-1185">Reference proteome</keyword>
<reference evidence="2 3" key="1">
    <citation type="journal article" date="2019" name="Int. J. Syst. Evol. Microbiol.">
        <title>The Global Catalogue of Microorganisms (GCM) 10K type strain sequencing project: providing services to taxonomists for standard genome sequencing and annotation.</title>
        <authorList>
            <consortium name="The Broad Institute Genomics Platform"/>
            <consortium name="The Broad Institute Genome Sequencing Center for Infectious Disease"/>
            <person name="Wu L."/>
            <person name="Ma J."/>
        </authorList>
    </citation>
    <scope>NUCLEOTIDE SEQUENCE [LARGE SCALE GENOMIC DNA]</scope>
    <source>
        <strain evidence="2 3">JCM 13249</strain>
    </source>
</reference>
<dbReference type="Proteomes" id="UP001500655">
    <property type="component" value="Unassembled WGS sequence"/>
</dbReference>
<feature type="transmembrane region" description="Helical" evidence="1">
    <location>
        <begin position="128"/>
        <end position="150"/>
    </location>
</feature>
<evidence type="ECO:0000313" key="3">
    <source>
        <dbReference type="Proteomes" id="UP001500655"/>
    </source>
</evidence>
<evidence type="ECO:0000313" key="2">
    <source>
        <dbReference type="EMBL" id="GAA1754711.1"/>
    </source>
</evidence>
<proteinExistence type="predicted"/>